<gene>
    <name evidence="9" type="primary">tdk</name>
    <name evidence="12" type="ORF">UREOM_6560</name>
</gene>
<dbReference type="PANTHER" id="PTHR11441:SF0">
    <property type="entry name" value="THYMIDINE KINASE, CYTOSOLIC"/>
    <property type="match status" value="1"/>
</dbReference>
<dbReference type="Gene3D" id="3.40.50.300">
    <property type="entry name" value="P-loop containing nucleotide triphosphate hydrolases"/>
    <property type="match status" value="1"/>
</dbReference>
<dbReference type="GO" id="GO:0016301">
    <property type="term" value="F:kinase activity"/>
    <property type="evidence" value="ECO:0007669"/>
    <property type="project" value="UniProtKB-KW"/>
</dbReference>
<organism evidence="12 13">
    <name type="scientific">Ureaplasma ceti</name>
    <dbReference type="NCBI Taxonomy" id="3119530"/>
    <lineage>
        <taxon>Bacteria</taxon>
        <taxon>Bacillati</taxon>
        <taxon>Mycoplasmatota</taxon>
        <taxon>Mycoplasmoidales</taxon>
        <taxon>Mycoplasmoidaceae</taxon>
        <taxon>Ureaplasma</taxon>
    </lineage>
</organism>
<dbReference type="Gene3D" id="3.30.60.20">
    <property type="match status" value="1"/>
</dbReference>
<feature type="binding site" evidence="9">
    <location>
        <position position="150"/>
    </location>
    <ligand>
        <name>Zn(2+)</name>
        <dbReference type="ChEBI" id="CHEBI:29105"/>
    </ligand>
</feature>
<keyword evidence="5 9" id="KW-0808">Transferase</keyword>
<keyword evidence="3 9" id="KW-0963">Cytoplasm</keyword>
<comment type="catalytic activity">
    <reaction evidence="9 10">
        <text>thymidine + ATP = dTMP + ADP + H(+)</text>
        <dbReference type="Rhea" id="RHEA:19129"/>
        <dbReference type="ChEBI" id="CHEBI:15378"/>
        <dbReference type="ChEBI" id="CHEBI:17748"/>
        <dbReference type="ChEBI" id="CHEBI:30616"/>
        <dbReference type="ChEBI" id="CHEBI:63528"/>
        <dbReference type="ChEBI" id="CHEBI:456216"/>
        <dbReference type="EC" id="2.7.1.21"/>
    </reaction>
</comment>
<feature type="binding site" evidence="9">
    <location>
        <begin position="15"/>
        <end position="22"/>
    </location>
    <ligand>
        <name>ATP</name>
        <dbReference type="ChEBI" id="CHEBI:30616"/>
    </ligand>
</feature>
<accession>A0ABP9U7D5</accession>
<name>A0ABP9U7D5_9BACT</name>
<evidence type="ECO:0000313" key="12">
    <source>
        <dbReference type="EMBL" id="GAA5414945.1"/>
    </source>
</evidence>
<protein>
    <recommendedName>
        <fullName evidence="2 9">Thymidine kinase</fullName>
        <ecNumber evidence="2 9">2.7.1.21</ecNumber>
    </recommendedName>
</protein>
<evidence type="ECO:0000256" key="8">
    <source>
        <dbReference type="ARBA" id="ARBA00022840"/>
    </source>
</evidence>
<evidence type="ECO:0000256" key="7">
    <source>
        <dbReference type="ARBA" id="ARBA00022777"/>
    </source>
</evidence>
<evidence type="ECO:0000256" key="3">
    <source>
        <dbReference type="ARBA" id="ARBA00022490"/>
    </source>
</evidence>
<dbReference type="SUPFAM" id="SSF52540">
    <property type="entry name" value="P-loop containing nucleoside triphosphate hydrolases"/>
    <property type="match status" value="1"/>
</dbReference>
<proteinExistence type="inferred from homology"/>
<evidence type="ECO:0000256" key="2">
    <source>
        <dbReference type="ARBA" id="ARBA00012118"/>
    </source>
</evidence>
<keyword evidence="4 9" id="KW-0237">DNA synthesis</keyword>
<dbReference type="HAMAP" id="MF_00124">
    <property type="entry name" value="Thymidine_kinase"/>
    <property type="match status" value="1"/>
</dbReference>
<dbReference type="InterPro" id="IPR001267">
    <property type="entry name" value="Thymidine_kinase"/>
</dbReference>
<feature type="binding site" evidence="9">
    <location>
        <position position="188"/>
    </location>
    <ligand>
        <name>Zn(2+)</name>
        <dbReference type="ChEBI" id="CHEBI:29105"/>
    </ligand>
</feature>
<reference evidence="12" key="1">
    <citation type="submission" date="2024-02" db="EMBL/GenBank/DDBJ databases">
        <title>Draft genome sequence of new strains in genus Ureaplasma.</title>
        <authorList>
            <person name="Nakajima Y."/>
            <person name="Segawa T."/>
        </authorList>
    </citation>
    <scope>NUCLEOTIDE SEQUENCE [LARGE SCALE GENOMIC DNA]</scope>
    <source>
        <strain evidence="12">OM1</strain>
    </source>
</reference>
<keyword evidence="8 9" id="KW-0067">ATP-binding</keyword>
<dbReference type="Proteomes" id="UP001449582">
    <property type="component" value="Unassembled WGS sequence"/>
</dbReference>
<evidence type="ECO:0000256" key="5">
    <source>
        <dbReference type="ARBA" id="ARBA00022679"/>
    </source>
</evidence>
<dbReference type="SUPFAM" id="SSF57716">
    <property type="entry name" value="Glucocorticoid receptor-like (DNA-binding domain)"/>
    <property type="match status" value="1"/>
</dbReference>
<dbReference type="EC" id="2.7.1.21" evidence="2 9"/>
<feature type="binding site" evidence="9">
    <location>
        <position position="147"/>
    </location>
    <ligand>
        <name>Zn(2+)</name>
        <dbReference type="ChEBI" id="CHEBI:29105"/>
    </ligand>
</feature>
<sequence>MGQLVFDGGIEVICGPMFAGKTEELLRRLNRIEYAKIDYIIFKPVVDTRSLALVKSRNGKSKPAIEIHSPTEIFDYLIEHNLQPKVIAIDEVQFFDESIIEVATVLANKGFHIILAGLDKDFKGESFGCIPQLLVQADTVTKLSAVCTQCGSEALFSQRIINGEPADYNSPIVLIGDKEEYEARCRKHFVIANRPLSQGACNFIAHKEQCTKCK</sequence>
<feature type="binding site" evidence="9">
    <location>
        <begin position="90"/>
        <end position="93"/>
    </location>
    <ligand>
        <name>ATP</name>
        <dbReference type="ChEBI" id="CHEBI:30616"/>
    </ligand>
</feature>
<dbReference type="InterPro" id="IPR027417">
    <property type="entry name" value="P-loop_NTPase"/>
</dbReference>
<evidence type="ECO:0000256" key="10">
    <source>
        <dbReference type="RuleBase" id="RU000544"/>
    </source>
</evidence>
<comment type="caution">
    <text evidence="12">The sequence shown here is derived from an EMBL/GenBank/DDBJ whole genome shotgun (WGS) entry which is preliminary data.</text>
</comment>
<feature type="active site" description="Proton acceptor" evidence="9">
    <location>
        <position position="91"/>
    </location>
</feature>
<dbReference type="EMBL" id="BAABQM010000005">
    <property type="protein sequence ID" value="GAA5414945.1"/>
    <property type="molecule type" value="Genomic_DNA"/>
</dbReference>
<evidence type="ECO:0000256" key="11">
    <source>
        <dbReference type="RuleBase" id="RU004165"/>
    </source>
</evidence>
<feature type="binding site" evidence="9">
    <location>
        <position position="185"/>
    </location>
    <ligand>
        <name>Zn(2+)</name>
        <dbReference type="ChEBI" id="CHEBI:29105"/>
    </ligand>
</feature>
<evidence type="ECO:0000313" key="13">
    <source>
        <dbReference type="Proteomes" id="UP001449582"/>
    </source>
</evidence>
<evidence type="ECO:0000256" key="4">
    <source>
        <dbReference type="ARBA" id="ARBA00022634"/>
    </source>
</evidence>
<comment type="subcellular location">
    <subcellularLocation>
        <location evidence="9">Cytoplasm</location>
    </subcellularLocation>
</comment>
<evidence type="ECO:0000256" key="1">
    <source>
        <dbReference type="ARBA" id="ARBA00007587"/>
    </source>
</evidence>
<dbReference type="Pfam" id="PF00265">
    <property type="entry name" value="TK"/>
    <property type="match status" value="1"/>
</dbReference>
<keyword evidence="9" id="KW-0862">Zinc</keyword>
<dbReference type="PIRSF" id="PIRSF035805">
    <property type="entry name" value="TK_cell"/>
    <property type="match status" value="1"/>
</dbReference>
<dbReference type="PANTHER" id="PTHR11441">
    <property type="entry name" value="THYMIDINE KINASE"/>
    <property type="match status" value="1"/>
</dbReference>
<keyword evidence="6 9" id="KW-0547">Nucleotide-binding</keyword>
<evidence type="ECO:0000256" key="6">
    <source>
        <dbReference type="ARBA" id="ARBA00022741"/>
    </source>
</evidence>
<dbReference type="PROSITE" id="PS00603">
    <property type="entry name" value="TK_CELLULAR_TYPE"/>
    <property type="match status" value="1"/>
</dbReference>
<evidence type="ECO:0000256" key="9">
    <source>
        <dbReference type="HAMAP-Rule" id="MF_00124"/>
    </source>
</evidence>
<keyword evidence="13" id="KW-1185">Reference proteome</keyword>
<dbReference type="RefSeq" id="WP_353290105.1">
    <property type="nucleotide sequence ID" value="NZ_BAABQM010000005.1"/>
</dbReference>
<keyword evidence="9" id="KW-0479">Metal-binding</keyword>
<dbReference type="NCBIfam" id="NF003296">
    <property type="entry name" value="PRK04296.1-1"/>
    <property type="match status" value="1"/>
</dbReference>
<keyword evidence="7 9" id="KW-0418">Kinase</keyword>
<comment type="similarity">
    <text evidence="1 9 11">Belongs to the thymidine kinase family.</text>
</comment>
<comment type="subunit">
    <text evidence="9">Homotetramer.</text>
</comment>
<dbReference type="InterPro" id="IPR020633">
    <property type="entry name" value="Thymidine_kinase_CS"/>
</dbReference>